<dbReference type="Pfam" id="PF00440">
    <property type="entry name" value="TetR_N"/>
    <property type="match status" value="1"/>
</dbReference>
<name>A0ABV6MZN2_9PSEU</name>
<evidence type="ECO:0000259" key="5">
    <source>
        <dbReference type="PROSITE" id="PS50977"/>
    </source>
</evidence>
<dbReference type="InterPro" id="IPR025996">
    <property type="entry name" value="MT1864/Rv1816-like_C"/>
</dbReference>
<dbReference type="PANTHER" id="PTHR30055:SF234">
    <property type="entry name" value="HTH-TYPE TRANSCRIPTIONAL REGULATOR BETI"/>
    <property type="match status" value="1"/>
</dbReference>
<evidence type="ECO:0000256" key="4">
    <source>
        <dbReference type="PROSITE-ProRule" id="PRU00335"/>
    </source>
</evidence>
<proteinExistence type="predicted"/>
<dbReference type="Pfam" id="PF13305">
    <property type="entry name" value="TetR_C_33"/>
    <property type="match status" value="1"/>
</dbReference>
<dbReference type="SUPFAM" id="SSF48498">
    <property type="entry name" value="Tetracyclin repressor-like, C-terminal domain"/>
    <property type="match status" value="1"/>
</dbReference>
<dbReference type="SUPFAM" id="SSF46689">
    <property type="entry name" value="Homeodomain-like"/>
    <property type="match status" value="1"/>
</dbReference>
<comment type="caution">
    <text evidence="6">The sequence shown here is derived from an EMBL/GenBank/DDBJ whole genome shotgun (WGS) entry which is preliminary data.</text>
</comment>
<gene>
    <name evidence="6" type="ORF">ACFFH7_29130</name>
</gene>
<evidence type="ECO:0000313" key="6">
    <source>
        <dbReference type="EMBL" id="MFC0545609.1"/>
    </source>
</evidence>
<reference evidence="6 7" key="1">
    <citation type="submission" date="2024-09" db="EMBL/GenBank/DDBJ databases">
        <authorList>
            <person name="Sun Q."/>
            <person name="Mori K."/>
        </authorList>
    </citation>
    <scope>NUCLEOTIDE SEQUENCE [LARGE SCALE GENOMIC DNA]</scope>
    <source>
        <strain evidence="6 7">TBRC 1432</strain>
    </source>
</reference>
<dbReference type="InterPro" id="IPR009057">
    <property type="entry name" value="Homeodomain-like_sf"/>
</dbReference>
<dbReference type="Gene3D" id="1.10.357.10">
    <property type="entry name" value="Tetracycline Repressor, domain 2"/>
    <property type="match status" value="1"/>
</dbReference>
<accession>A0ABV6MZN2</accession>
<dbReference type="PROSITE" id="PS50977">
    <property type="entry name" value="HTH_TETR_2"/>
    <property type="match status" value="1"/>
</dbReference>
<dbReference type="InterPro" id="IPR050109">
    <property type="entry name" value="HTH-type_TetR-like_transc_reg"/>
</dbReference>
<keyword evidence="7" id="KW-1185">Reference proteome</keyword>
<evidence type="ECO:0000256" key="2">
    <source>
        <dbReference type="ARBA" id="ARBA00023125"/>
    </source>
</evidence>
<dbReference type="EMBL" id="JBHLUD010000009">
    <property type="protein sequence ID" value="MFC0545609.1"/>
    <property type="molecule type" value="Genomic_DNA"/>
</dbReference>
<sequence length="192" mass="21345">MTSEPGRRERVKAERRELILRVAREMAEAEGWDAVTTRRLSERIEYSQPVLYSHFANKDAIIAAVAEQGIAELSAAIETARRKHVERRPLLRAVADAYLDFAADNPALYHAMFTLDVGLRFARPDSPAVLKEAFGQFVAAFEAVVEDQALIGTFTEVGWAALHGLATLTRDGRLADGEHDARVDMLVDRLLS</sequence>
<evidence type="ECO:0000313" key="7">
    <source>
        <dbReference type="Proteomes" id="UP001589810"/>
    </source>
</evidence>
<dbReference type="InterPro" id="IPR001647">
    <property type="entry name" value="HTH_TetR"/>
</dbReference>
<organism evidence="6 7">
    <name type="scientific">Kutzneria chonburiensis</name>
    <dbReference type="NCBI Taxonomy" id="1483604"/>
    <lineage>
        <taxon>Bacteria</taxon>
        <taxon>Bacillati</taxon>
        <taxon>Actinomycetota</taxon>
        <taxon>Actinomycetes</taxon>
        <taxon>Pseudonocardiales</taxon>
        <taxon>Pseudonocardiaceae</taxon>
        <taxon>Kutzneria</taxon>
    </lineage>
</organism>
<feature type="DNA-binding region" description="H-T-H motif" evidence="4">
    <location>
        <begin position="36"/>
        <end position="55"/>
    </location>
</feature>
<keyword evidence="3" id="KW-0804">Transcription</keyword>
<keyword evidence="1" id="KW-0805">Transcription regulation</keyword>
<dbReference type="PRINTS" id="PR00455">
    <property type="entry name" value="HTHTETR"/>
</dbReference>
<feature type="domain" description="HTH tetR-type" evidence="5">
    <location>
        <begin position="13"/>
        <end position="73"/>
    </location>
</feature>
<evidence type="ECO:0000256" key="1">
    <source>
        <dbReference type="ARBA" id="ARBA00023015"/>
    </source>
</evidence>
<dbReference type="PANTHER" id="PTHR30055">
    <property type="entry name" value="HTH-TYPE TRANSCRIPTIONAL REGULATOR RUTR"/>
    <property type="match status" value="1"/>
</dbReference>
<evidence type="ECO:0000256" key="3">
    <source>
        <dbReference type="ARBA" id="ARBA00023163"/>
    </source>
</evidence>
<keyword evidence="2 4" id="KW-0238">DNA-binding</keyword>
<protein>
    <submittedName>
        <fullName evidence="6">TetR/AcrR family transcriptional regulator</fullName>
    </submittedName>
</protein>
<dbReference type="RefSeq" id="WP_273944143.1">
    <property type="nucleotide sequence ID" value="NZ_CP097263.1"/>
</dbReference>
<dbReference type="InterPro" id="IPR036271">
    <property type="entry name" value="Tet_transcr_reg_TetR-rel_C_sf"/>
</dbReference>
<dbReference type="Proteomes" id="UP001589810">
    <property type="component" value="Unassembled WGS sequence"/>
</dbReference>